<feature type="compositionally biased region" description="Low complexity" evidence="7">
    <location>
        <begin position="759"/>
        <end position="777"/>
    </location>
</feature>
<sequence length="1172" mass="127927">MASRRLAISFLCDEGPSATPPPASSSPSHPFPSAPRPGSDSPPAHPPQVRTDHSQYFTSSQDALEHAGNAFPYLNSPRDLPSGHLPGSSRTQSAALRHFVGPASPSMADTPVLVSPTSERRSVQQGYSAEHADGEWEAHRLARSTNSTTRPFESVPYIREEVHHYSPHNLHQYSYPAPSASFPTPSYPSHSRPGSSSSAAPISRSPVVSYRYSQSPEQLKISPLRSPVIPYTSSYYYSQPQMTRAPLSIQTYPTSSSAFPEHARPSPYSYTPTHATQQPQLKPVSSYAATASPSFSRAQVESPLSGLDVLVQAATEERRRLSGGSESGVVSAIRSSLSPVADRSAAPDRSPYQEPTQPQYPQAYRLQSPVIPESMDNINAEPPRKRRRSSGTSQSRVSHEHRLPIDAVAPVAVSAPKELEEHPVVLKRLSPVRASPVKDELMNVELQTIPKPPESSIRSQVGGPEREQDAHEWLMEQYGASSRSSASPFPSPRISPTSTYERGASAAHVRPTQFLPVPAELVGAAGTTPSKFPSKDSSPSTPTRVLEEAVDEVEPVKREASAVPDLDVDGDLLGLVDEPPAPPATDSLDVEDELLSLVDDHQEKKPLSSSRGSPDAHRRKTVPSPASRTTHDHYPAPSPTHKRSTSRTLPSASLPERELMPPPSTVGTSSSHKDKIPASDRVKSSTEKEELPKAGAADGLPVPSPTKKKAATASKPKPPPKPRNPKKPSGTTTKSRVKALQDEEAASPAPSRGKKAIPSAAGAKSRAKSGSAVRSRSTSVLPGRPGSVAPEAELGKEDEELGGDDDEQAAKINDDKLYCICKTKYDEERVMIACDRCDEWYHTQCLNMSDLEVDLVDTFICPPCVKSNPHLPLHTTYKRRCFAGLQHADPSSASACHKPARGILSKYCSDECGVKYMRRRINAWAARGGSTRQLWDNVKSAERREGVVVRADAADQWKSDPAAFMEATDSSVKNDREVERLRAQLDKVMKAREQLKKDTEVVNWRQKLVELASDRADRVDECGWDQRLCFDDDEWAEFGAGVLESYEDSQEDASHEVEGGMQVDGPIAEHGEWWCKGKKKCDRHAGWQKLRIAEADFDKETKEATIAKLTSQERELRKRIEDILEPKGGKLTSALPLKPSNTRPSTNGHSNTVARTNGELSKKSKKRKAEAL</sequence>
<evidence type="ECO:0000256" key="6">
    <source>
        <dbReference type="PROSITE-ProRule" id="PRU00146"/>
    </source>
</evidence>
<feature type="compositionally biased region" description="Low complexity" evidence="7">
    <location>
        <begin position="527"/>
        <end position="543"/>
    </location>
</feature>
<name>A0A5C3NH65_9AGAM</name>
<dbReference type="GO" id="GO:0008270">
    <property type="term" value="F:zinc ion binding"/>
    <property type="evidence" value="ECO:0007669"/>
    <property type="project" value="UniProtKB-KW"/>
</dbReference>
<evidence type="ECO:0000313" key="10">
    <source>
        <dbReference type="Proteomes" id="UP000305948"/>
    </source>
</evidence>
<keyword evidence="4" id="KW-0862">Zinc</keyword>
<keyword evidence="10" id="KW-1185">Reference proteome</keyword>
<feature type="compositionally biased region" description="Low complexity" evidence="7">
    <location>
        <begin position="187"/>
        <end position="204"/>
    </location>
</feature>
<evidence type="ECO:0000313" key="9">
    <source>
        <dbReference type="EMBL" id="TFK57249.1"/>
    </source>
</evidence>
<proteinExistence type="predicted"/>
<dbReference type="PROSITE" id="PS50016">
    <property type="entry name" value="ZF_PHD_2"/>
    <property type="match status" value="1"/>
</dbReference>
<keyword evidence="3 6" id="KW-0863">Zinc-finger</keyword>
<feature type="domain" description="PHD-type" evidence="8">
    <location>
        <begin position="816"/>
        <end position="867"/>
    </location>
</feature>
<dbReference type="InterPro" id="IPR019787">
    <property type="entry name" value="Znf_PHD-finger"/>
</dbReference>
<dbReference type="OrthoDB" id="436852at2759"/>
<dbReference type="InterPro" id="IPR013083">
    <property type="entry name" value="Znf_RING/FYVE/PHD"/>
</dbReference>
<dbReference type="PROSITE" id="PS01359">
    <property type="entry name" value="ZF_PHD_1"/>
    <property type="match status" value="1"/>
</dbReference>
<accession>A0A5C3NH65</accession>
<dbReference type="Gene3D" id="3.30.40.10">
    <property type="entry name" value="Zinc/RING finger domain, C3HC4 (zinc finger)"/>
    <property type="match status" value="1"/>
</dbReference>
<feature type="compositionally biased region" description="Low complexity" evidence="7">
    <location>
        <begin position="352"/>
        <end position="364"/>
    </location>
</feature>
<feature type="compositionally biased region" description="Pro residues" evidence="7">
    <location>
        <begin position="18"/>
        <end position="35"/>
    </location>
</feature>
<evidence type="ECO:0000256" key="3">
    <source>
        <dbReference type="ARBA" id="ARBA00022771"/>
    </source>
</evidence>
<dbReference type="AlphaFoldDB" id="A0A5C3NH65"/>
<feature type="compositionally biased region" description="Basic and acidic residues" evidence="7">
    <location>
        <begin position="464"/>
        <end position="474"/>
    </location>
</feature>
<protein>
    <recommendedName>
        <fullName evidence="8">PHD-type domain-containing protein</fullName>
    </recommendedName>
</protein>
<reference evidence="9 10" key="1">
    <citation type="journal article" date="2019" name="Nat. Ecol. Evol.">
        <title>Megaphylogeny resolves global patterns of mushroom evolution.</title>
        <authorList>
            <person name="Varga T."/>
            <person name="Krizsan K."/>
            <person name="Foldi C."/>
            <person name="Dima B."/>
            <person name="Sanchez-Garcia M."/>
            <person name="Sanchez-Ramirez S."/>
            <person name="Szollosi G.J."/>
            <person name="Szarkandi J.G."/>
            <person name="Papp V."/>
            <person name="Albert L."/>
            <person name="Andreopoulos W."/>
            <person name="Angelini C."/>
            <person name="Antonin V."/>
            <person name="Barry K.W."/>
            <person name="Bougher N.L."/>
            <person name="Buchanan P."/>
            <person name="Buyck B."/>
            <person name="Bense V."/>
            <person name="Catcheside P."/>
            <person name="Chovatia M."/>
            <person name="Cooper J."/>
            <person name="Damon W."/>
            <person name="Desjardin D."/>
            <person name="Finy P."/>
            <person name="Geml J."/>
            <person name="Haridas S."/>
            <person name="Hughes K."/>
            <person name="Justo A."/>
            <person name="Karasinski D."/>
            <person name="Kautmanova I."/>
            <person name="Kiss B."/>
            <person name="Kocsube S."/>
            <person name="Kotiranta H."/>
            <person name="LaButti K.M."/>
            <person name="Lechner B.E."/>
            <person name="Liimatainen K."/>
            <person name="Lipzen A."/>
            <person name="Lukacs Z."/>
            <person name="Mihaltcheva S."/>
            <person name="Morgado L.N."/>
            <person name="Niskanen T."/>
            <person name="Noordeloos M.E."/>
            <person name="Ohm R.A."/>
            <person name="Ortiz-Santana B."/>
            <person name="Ovrebo C."/>
            <person name="Racz N."/>
            <person name="Riley R."/>
            <person name="Savchenko A."/>
            <person name="Shiryaev A."/>
            <person name="Soop K."/>
            <person name="Spirin V."/>
            <person name="Szebenyi C."/>
            <person name="Tomsovsky M."/>
            <person name="Tulloss R.E."/>
            <person name="Uehling J."/>
            <person name="Grigoriev I.V."/>
            <person name="Vagvolgyi C."/>
            <person name="Papp T."/>
            <person name="Martin F.M."/>
            <person name="Miettinen O."/>
            <person name="Hibbett D.S."/>
            <person name="Nagy L.G."/>
        </authorList>
    </citation>
    <scope>NUCLEOTIDE SEQUENCE [LARGE SCALE GENOMIC DNA]</scope>
    <source>
        <strain evidence="9 10">OMC1185</strain>
    </source>
</reference>
<feature type="region of interest" description="Disordered" evidence="7">
    <location>
        <begin position="176"/>
        <end position="204"/>
    </location>
</feature>
<feature type="region of interest" description="Disordered" evidence="7">
    <location>
        <begin position="447"/>
        <end position="808"/>
    </location>
</feature>
<evidence type="ECO:0000256" key="7">
    <source>
        <dbReference type="SAM" id="MobiDB-lite"/>
    </source>
</evidence>
<feature type="region of interest" description="Disordered" evidence="7">
    <location>
        <begin position="1"/>
        <end position="155"/>
    </location>
</feature>
<dbReference type="GO" id="GO:0045893">
    <property type="term" value="P:positive regulation of DNA-templated transcription"/>
    <property type="evidence" value="ECO:0007669"/>
    <property type="project" value="TreeGrafter"/>
</dbReference>
<feature type="region of interest" description="Disordered" evidence="7">
    <location>
        <begin position="318"/>
        <end position="403"/>
    </location>
</feature>
<feature type="compositionally biased region" description="Basic residues" evidence="7">
    <location>
        <begin position="1163"/>
        <end position="1172"/>
    </location>
</feature>
<feature type="region of interest" description="Disordered" evidence="7">
    <location>
        <begin position="252"/>
        <end position="288"/>
    </location>
</feature>
<evidence type="ECO:0000256" key="4">
    <source>
        <dbReference type="ARBA" id="ARBA00022833"/>
    </source>
</evidence>
<evidence type="ECO:0000256" key="5">
    <source>
        <dbReference type="ARBA" id="ARBA00023242"/>
    </source>
</evidence>
<dbReference type="InterPro" id="IPR011011">
    <property type="entry name" value="Znf_FYVE_PHD"/>
</dbReference>
<dbReference type="Pfam" id="PF00628">
    <property type="entry name" value="PHD"/>
    <property type="match status" value="1"/>
</dbReference>
<dbReference type="InterPro" id="IPR001965">
    <property type="entry name" value="Znf_PHD"/>
</dbReference>
<keyword evidence="2" id="KW-0479">Metal-binding</keyword>
<dbReference type="PANTHER" id="PTHR46174:SF1">
    <property type="entry name" value="CXXC-TYPE ZINC FINGER PROTEIN 1"/>
    <property type="match status" value="1"/>
</dbReference>
<evidence type="ECO:0000256" key="2">
    <source>
        <dbReference type="ARBA" id="ARBA00022723"/>
    </source>
</evidence>
<feature type="compositionally biased region" description="Acidic residues" evidence="7">
    <location>
        <begin position="796"/>
        <end position="807"/>
    </location>
</feature>
<feature type="compositionally biased region" description="Low complexity" evidence="7">
    <location>
        <begin position="480"/>
        <end position="496"/>
    </location>
</feature>
<dbReference type="EMBL" id="ML213503">
    <property type="protein sequence ID" value="TFK57249.1"/>
    <property type="molecule type" value="Genomic_DNA"/>
</dbReference>
<evidence type="ECO:0000259" key="8">
    <source>
        <dbReference type="PROSITE" id="PS50016"/>
    </source>
</evidence>
<evidence type="ECO:0000256" key="1">
    <source>
        <dbReference type="ARBA" id="ARBA00004123"/>
    </source>
</evidence>
<gene>
    <name evidence="9" type="ORF">OE88DRAFT_1650892</name>
</gene>
<feature type="region of interest" description="Disordered" evidence="7">
    <location>
        <begin position="1121"/>
        <end position="1172"/>
    </location>
</feature>
<feature type="compositionally biased region" description="Polar residues" evidence="7">
    <location>
        <begin position="268"/>
        <end position="280"/>
    </location>
</feature>
<dbReference type="PANTHER" id="PTHR46174">
    <property type="entry name" value="CXXC-TYPE ZINC FINGER PROTEIN 1"/>
    <property type="match status" value="1"/>
</dbReference>
<keyword evidence="5" id="KW-0539">Nucleus</keyword>
<dbReference type="STRING" id="5364.A0A5C3NH65"/>
<comment type="subcellular location">
    <subcellularLocation>
        <location evidence="1">Nucleus</location>
    </subcellularLocation>
</comment>
<dbReference type="GO" id="GO:0048188">
    <property type="term" value="C:Set1C/COMPASS complex"/>
    <property type="evidence" value="ECO:0007669"/>
    <property type="project" value="InterPro"/>
</dbReference>
<dbReference type="InterPro" id="IPR019786">
    <property type="entry name" value="Zinc_finger_PHD-type_CS"/>
</dbReference>
<feature type="compositionally biased region" description="Basic and acidic residues" evidence="7">
    <location>
        <begin position="671"/>
        <end position="692"/>
    </location>
</feature>
<feature type="compositionally biased region" description="Polar residues" evidence="7">
    <location>
        <begin position="1139"/>
        <end position="1159"/>
    </location>
</feature>
<organism evidence="9 10">
    <name type="scientific">Heliocybe sulcata</name>
    <dbReference type="NCBI Taxonomy" id="5364"/>
    <lineage>
        <taxon>Eukaryota</taxon>
        <taxon>Fungi</taxon>
        <taxon>Dikarya</taxon>
        <taxon>Basidiomycota</taxon>
        <taxon>Agaricomycotina</taxon>
        <taxon>Agaricomycetes</taxon>
        <taxon>Gloeophyllales</taxon>
        <taxon>Gloeophyllaceae</taxon>
        <taxon>Heliocybe</taxon>
    </lineage>
</organism>
<feature type="compositionally biased region" description="Basic and acidic residues" evidence="7">
    <location>
        <begin position="130"/>
        <end position="140"/>
    </location>
</feature>
<dbReference type="Proteomes" id="UP000305948">
    <property type="component" value="Unassembled WGS sequence"/>
</dbReference>
<dbReference type="CDD" id="cd16039">
    <property type="entry name" value="PHD_SPP1"/>
    <property type="match status" value="1"/>
</dbReference>
<dbReference type="SMART" id="SM00249">
    <property type="entry name" value="PHD"/>
    <property type="match status" value="1"/>
</dbReference>
<dbReference type="SUPFAM" id="SSF57903">
    <property type="entry name" value="FYVE/PHD zinc finger"/>
    <property type="match status" value="1"/>
</dbReference>
<dbReference type="InterPro" id="IPR037869">
    <property type="entry name" value="Spp1/CFP1"/>
</dbReference>